<keyword evidence="2" id="KW-1185">Reference proteome</keyword>
<organism evidence="1 2">
    <name type="scientific">Naganishia liquefaciens</name>
    <dbReference type="NCBI Taxonomy" id="104408"/>
    <lineage>
        <taxon>Eukaryota</taxon>
        <taxon>Fungi</taxon>
        <taxon>Dikarya</taxon>
        <taxon>Basidiomycota</taxon>
        <taxon>Agaricomycotina</taxon>
        <taxon>Tremellomycetes</taxon>
        <taxon>Filobasidiales</taxon>
        <taxon>Filobasidiaceae</taxon>
        <taxon>Naganishia</taxon>
    </lineage>
</organism>
<dbReference type="Proteomes" id="UP000620104">
    <property type="component" value="Unassembled WGS sequence"/>
</dbReference>
<reference evidence="1" key="1">
    <citation type="submission" date="2020-07" db="EMBL/GenBank/DDBJ databases">
        <title>Draft Genome Sequence of a Deep-Sea Yeast, Naganishia (Cryptococcus) liquefaciens strain N6.</title>
        <authorList>
            <person name="Han Y.W."/>
            <person name="Kajitani R."/>
            <person name="Morimoto H."/>
            <person name="Parhat M."/>
            <person name="Tsubouchi H."/>
            <person name="Bakenova O."/>
            <person name="Ogata M."/>
            <person name="Argunhan B."/>
            <person name="Aoki R."/>
            <person name="Kajiwara S."/>
            <person name="Itoh T."/>
            <person name="Iwasaki H."/>
        </authorList>
    </citation>
    <scope>NUCLEOTIDE SEQUENCE</scope>
    <source>
        <strain evidence="1">N6</strain>
    </source>
</reference>
<dbReference type="AlphaFoldDB" id="A0A8H3TTH8"/>
<comment type="caution">
    <text evidence="1">The sequence shown here is derived from an EMBL/GenBank/DDBJ whole genome shotgun (WGS) entry which is preliminary data.</text>
</comment>
<protein>
    <submittedName>
        <fullName evidence="1">Uncharacterized protein</fullName>
    </submittedName>
</protein>
<dbReference type="EMBL" id="BLZA01000019">
    <property type="protein sequence ID" value="GHJ86818.1"/>
    <property type="molecule type" value="Genomic_DNA"/>
</dbReference>
<sequence length="217" mass="24148">MERPEDAFQADNVLSQVAAQRGSPQNPELGLVSARLISVNTLTSRFLFYTCRFDVLDAEEWRLALCNVAITSAAGFDVDAVKSFLNWIVRARGLGERAGEPLVVTIKKLIKIAAYSLTPKRKTIKLAEGFSVFQENRENIPVQLISPSEPFIASFVKLFVCSVLAGSSLSDLVFSKVSEIAKEDTHSVARKQRLLARGNTWRNSVSEELMEKFFKGF</sequence>
<proteinExistence type="predicted"/>
<evidence type="ECO:0000313" key="2">
    <source>
        <dbReference type="Proteomes" id="UP000620104"/>
    </source>
</evidence>
<gene>
    <name evidence="1" type="ORF">NliqN6_3220</name>
</gene>
<name>A0A8H3TTH8_9TREE</name>
<evidence type="ECO:0000313" key="1">
    <source>
        <dbReference type="EMBL" id="GHJ86818.1"/>
    </source>
</evidence>
<accession>A0A8H3TTH8</accession>